<dbReference type="Gene3D" id="3.40.50.1580">
    <property type="entry name" value="Nucleoside phosphorylase domain"/>
    <property type="match status" value="1"/>
</dbReference>
<accession>A0A1N7N9B4</accession>
<protein>
    <recommendedName>
        <fullName evidence="3">Probable S-methyl-5'-thioinosine phosphorylase</fullName>
        <ecNumber evidence="3">2.4.2.44</ecNumber>
    </recommendedName>
    <alternativeName>
        <fullName evidence="3">5'-methylthioinosine phosphorylase</fullName>
        <shortName evidence="3">MTI phosphorylase</shortName>
        <shortName evidence="3">MTIP</shortName>
    </alternativeName>
</protein>
<keyword evidence="1 3" id="KW-0328">Glycosyltransferase</keyword>
<feature type="binding site" evidence="3">
    <location>
        <position position="190"/>
    </location>
    <ligand>
        <name>phosphate</name>
        <dbReference type="ChEBI" id="CHEBI:43474"/>
    </ligand>
</feature>
<comment type="function">
    <text evidence="3">Catalyzes the reversible phosphorylation of S-methyl-5'-thioinosine (MTI) to hypoxanthine and 5-methylthioribose-1-phosphate. Involved in the breakdown of S-methyl-5'-thioadenosine (MTA), a major by-product of polyamine biosynthesis. Catabolism of (MTA) occurs via deamination to MTI and phosphorolysis to hypoxanthine.</text>
</comment>
<evidence type="ECO:0000256" key="3">
    <source>
        <dbReference type="HAMAP-Rule" id="MF_01963"/>
    </source>
</evidence>
<feature type="binding site" evidence="3">
    <location>
        <begin position="56"/>
        <end position="57"/>
    </location>
    <ligand>
        <name>phosphate</name>
        <dbReference type="ChEBI" id="CHEBI:43474"/>
    </ligand>
</feature>
<dbReference type="EMBL" id="FTOH01000006">
    <property type="protein sequence ID" value="SIS94920.1"/>
    <property type="molecule type" value="Genomic_DNA"/>
</dbReference>
<comment type="pathway">
    <text evidence="3">Purine metabolism; purine nucleoside salvage.</text>
</comment>
<feature type="site" description="Important for substrate specificity" evidence="3">
    <location>
        <position position="225"/>
    </location>
</feature>
<feature type="domain" description="Nucleoside phosphorylase" evidence="4">
    <location>
        <begin position="7"/>
        <end position="247"/>
    </location>
</feature>
<reference evidence="6" key="1">
    <citation type="submission" date="2017-01" db="EMBL/GenBank/DDBJ databases">
        <authorList>
            <person name="Varghese N."/>
            <person name="Submissions S."/>
        </authorList>
    </citation>
    <scope>NUCLEOTIDE SEQUENCE [LARGE SCALE GENOMIC DNA]</scope>
    <source>
        <strain evidence="6">DSM 24913</strain>
    </source>
</reference>
<dbReference type="InterPro" id="IPR010044">
    <property type="entry name" value="MTAP"/>
</dbReference>
<dbReference type="Proteomes" id="UP000185639">
    <property type="component" value="Unassembled WGS sequence"/>
</dbReference>
<organism evidence="5 6">
    <name type="scientific">Thalassolituus maritimus</name>
    <dbReference type="NCBI Taxonomy" id="484498"/>
    <lineage>
        <taxon>Bacteria</taxon>
        <taxon>Pseudomonadati</taxon>
        <taxon>Pseudomonadota</taxon>
        <taxon>Gammaproteobacteria</taxon>
        <taxon>Oceanospirillales</taxon>
        <taxon>Oceanospirillaceae</taxon>
        <taxon>Thalassolituus</taxon>
    </lineage>
</organism>
<dbReference type="AlphaFoldDB" id="A0A1N7N9B4"/>
<dbReference type="GO" id="GO:0005829">
    <property type="term" value="C:cytosol"/>
    <property type="evidence" value="ECO:0007669"/>
    <property type="project" value="TreeGrafter"/>
</dbReference>
<keyword evidence="2 3" id="KW-0808">Transferase</keyword>
<dbReference type="OrthoDB" id="1523230at2"/>
<dbReference type="PROSITE" id="PS01240">
    <property type="entry name" value="PNP_MTAP_2"/>
    <property type="match status" value="1"/>
</dbReference>
<evidence type="ECO:0000259" key="4">
    <source>
        <dbReference type="Pfam" id="PF01048"/>
    </source>
</evidence>
<dbReference type="RefSeq" id="WP_084188892.1">
    <property type="nucleotide sequence ID" value="NZ_FTOH01000006.1"/>
</dbReference>
<dbReference type="Pfam" id="PF01048">
    <property type="entry name" value="PNP_UDP_1"/>
    <property type="match status" value="1"/>
</dbReference>
<dbReference type="GO" id="GO:0006166">
    <property type="term" value="P:purine ribonucleoside salvage"/>
    <property type="evidence" value="ECO:0007669"/>
    <property type="project" value="UniProtKB-UniRule"/>
</dbReference>
<evidence type="ECO:0000313" key="5">
    <source>
        <dbReference type="EMBL" id="SIS94920.1"/>
    </source>
</evidence>
<dbReference type="NCBIfam" id="NF006599">
    <property type="entry name" value="PRK09136.1"/>
    <property type="match status" value="1"/>
</dbReference>
<keyword evidence="6" id="KW-1185">Reference proteome</keyword>
<dbReference type="PANTHER" id="PTHR42679">
    <property type="entry name" value="S-METHYL-5'-THIOADENOSINE PHOSPHORYLASE"/>
    <property type="match status" value="1"/>
</dbReference>
<dbReference type="GO" id="GO:0017061">
    <property type="term" value="F:S-methyl-5-thioadenosine phosphorylase activity"/>
    <property type="evidence" value="ECO:0007669"/>
    <property type="project" value="InterPro"/>
</dbReference>
<dbReference type="InterPro" id="IPR000845">
    <property type="entry name" value="Nucleoside_phosphorylase_d"/>
</dbReference>
<comment type="caution">
    <text evidence="3">Lacks conserved residue(s) required for the propagation of feature annotation.</text>
</comment>
<comment type="catalytic activity">
    <reaction evidence="3">
        <text>S-methyl-5'-thioinosine + phosphate = 5-(methylsulfanyl)-alpha-D-ribose 1-phosphate + hypoxanthine</text>
        <dbReference type="Rhea" id="RHEA:30643"/>
        <dbReference type="ChEBI" id="CHEBI:17368"/>
        <dbReference type="ChEBI" id="CHEBI:43474"/>
        <dbReference type="ChEBI" id="CHEBI:48595"/>
        <dbReference type="ChEBI" id="CHEBI:58533"/>
        <dbReference type="EC" id="2.4.2.44"/>
    </reaction>
</comment>
<dbReference type="CDD" id="cd09010">
    <property type="entry name" value="MTAP_SsMTAPII_like_MTIP"/>
    <property type="match status" value="1"/>
</dbReference>
<comment type="miscellaneous">
    <text evidence="3">Although this enzyme belongs to the family of MTA phosphorylases based on sequence homology, it has been shown that conserved amino acid substitutions in the substrate binding pocket convert the substrate specificity of this enzyme from 6-aminopurines to 6-oxopurines.</text>
</comment>
<sequence>MSATSRKIAVIGGTGLTELDGPEISQTLAVTTDLGQPSSPLSVGRWREQEVVFLARHGHPHKVPPHKINYRANLLALEAQGVTHIIAVNAVGGIHPDMGSGKIVIPHQVVDYTWGRESTFFDGEYRPLEHIDLTHPYDETLRYALVKASSECSVDALDFGVYAATQGPRLETIAEINRLERDGCDLVGMTGMPEAALARELGIPYASICLVVNPAAGKSDDLITMDEIRAVIDSGMSEVRDIIAASLSLI</sequence>
<comment type="subunit">
    <text evidence="3">Homotrimer.</text>
</comment>
<evidence type="ECO:0000256" key="2">
    <source>
        <dbReference type="ARBA" id="ARBA00022679"/>
    </source>
</evidence>
<feature type="site" description="Important for substrate specificity" evidence="3">
    <location>
        <position position="171"/>
    </location>
</feature>
<dbReference type="GO" id="GO:0019509">
    <property type="term" value="P:L-methionine salvage from methylthioadenosine"/>
    <property type="evidence" value="ECO:0007669"/>
    <property type="project" value="TreeGrafter"/>
</dbReference>
<comment type="similarity">
    <text evidence="3">Belongs to the PNP/MTAP phosphorylase family. MTAP subfamily.</text>
</comment>
<dbReference type="HAMAP" id="MF_01963">
    <property type="entry name" value="MTAP"/>
    <property type="match status" value="1"/>
</dbReference>
<feature type="binding site" evidence="3">
    <location>
        <position position="189"/>
    </location>
    <ligand>
        <name>substrate</name>
    </ligand>
</feature>
<dbReference type="InterPro" id="IPR018099">
    <property type="entry name" value="Purine_phosphorylase-2_CS"/>
</dbReference>
<dbReference type="STRING" id="484498.SAMN05421686_106267"/>
<dbReference type="EC" id="2.4.2.44" evidence="3"/>
<dbReference type="InterPro" id="IPR035994">
    <property type="entry name" value="Nucleoside_phosphorylase_sf"/>
</dbReference>
<dbReference type="PANTHER" id="PTHR42679:SF2">
    <property type="entry name" value="S-METHYL-5'-THIOADENOSINE PHOSPHORYLASE"/>
    <property type="match status" value="1"/>
</dbReference>
<keyword evidence="3" id="KW-0660">Purine salvage</keyword>
<gene>
    <name evidence="5" type="ORF">SAMN05421686_106267</name>
</gene>
<evidence type="ECO:0000256" key="1">
    <source>
        <dbReference type="ARBA" id="ARBA00022676"/>
    </source>
</evidence>
<dbReference type="SUPFAM" id="SSF53167">
    <property type="entry name" value="Purine and uridine phosphorylases"/>
    <property type="match status" value="1"/>
</dbReference>
<feature type="binding site" evidence="3">
    <location>
        <begin position="213"/>
        <end position="215"/>
    </location>
    <ligand>
        <name>substrate</name>
    </ligand>
</feature>
<feature type="binding site" evidence="3">
    <location>
        <position position="14"/>
    </location>
    <ligand>
        <name>phosphate</name>
        <dbReference type="ChEBI" id="CHEBI:43474"/>
    </ligand>
</feature>
<evidence type="ECO:0000313" key="6">
    <source>
        <dbReference type="Proteomes" id="UP000185639"/>
    </source>
</evidence>
<name>A0A1N7N9B4_9GAMM</name>
<dbReference type="UniPathway" id="UPA00606"/>
<proteinExistence type="inferred from homology"/>